<dbReference type="EMBL" id="CM051405">
    <property type="protein sequence ID" value="KAJ4705068.1"/>
    <property type="molecule type" value="Genomic_DNA"/>
</dbReference>
<evidence type="ECO:0000313" key="2">
    <source>
        <dbReference type="Proteomes" id="UP001164539"/>
    </source>
</evidence>
<keyword evidence="2" id="KW-1185">Reference proteome</keyword>
<sequence length="356" mass="39739">MEDEATESRNKARLAIMELANMISVPMSLNAVVRLNIPDAIWQGGANSPLSASQILKHILPSGDGDAENLQRILRMLTSYGVFTEHLSADGQERKYSLTETGKTLVTDSKGLSYAPYVLQHHQEALMRAWPIVHEAVMDSKTEPFVKANGEPAYSYYGKKPEMNGLMQKAMSGVSVPFMKAILDVYDGFKGVERLVDVGGSAGDCLRMILHKHPHVREGINFDLPEVVAKAPNIPGVAHIGGDMFKSIPAADAIFMKWVLTTWTDEECKLIMENCYKALPTGGKLIACEPVLPNESDDSHRTRALLEGDIFVMTIYRAKGKHRTEQEFKQLGLSAGFPQFRIFYFDYFYTILEFQK</sequence>
<gene>
    <name evidence="1" type="ORF">OWV82_021894</name>
</gene>
<comment type="caution">
    <text evidence="1">The sequence shown here is derived from an EMBL/GenBank/DDBJ whole genome shotgun (WGS) entry which is preliminary data.</text>
</comment>
<reference evidence="1 2" key="1">
    <citation type="journal article" date="2023" name="Science">
        <title>Complex scaffold remodeling in plant triterpene biosynthesis.</title>
        <authorList>
            <person name="De La Pena R."/>
            <person name="Hodgson H."/>
            <person name="Liu J.C."/>
            <person name="Stephenson M.J."/>
            <person name="Martin A.C."/>
            <person name="Owen C."/>
            <person name="Harkess A."/>
            <person name="Leebens-Mack J."/>
            <person name="Jimenez L.E."/>
            <person name="Osbourn A."/>
            <person name="Sattely E.S."/>
        </authorList>
    </citation>
    <scope>NUCLEOTIDE SEQUENCE [LARGE SCALE GENOMIC DNA]</scope>
    <source>
        <strain evidence="2">cv. JPN11</strain>
        <tissue evidence="1">Leaf</tissue>
    </source>
</reference>
<dbReference type="Proteomes" id="UP001164539">
    <property type="component" value="Chromosome 12"/>
</dbReference>
<proteinExistence type="predicted"/>
<evidence type="ECO:0000313" key="1">
    <source>
        <dbReference type="EMBL" id="KAJ4705068.1"/>
    </source>
</evidence>
<accession>A0ACC1X353</accession>
<protein>
    <submittedName>
        <fullName evidence="1">Caffeic acid 3-O-methyltransferase-like</fullName>
    </submittedName>
</protein>
<organism evidence="1 2">
    <name type="scientific">Melia azedarach</name>
    <name type="common">Chinaberry tree</name>
    <dbReference type="NCBI Taxonomy" id="155640"/>
    <lineage>
        <taxon>Eukaryota</taxon>
        <taxon>Viridiplantae</taxon>
        <taxon>Streptophyta</taxon>
        <taxon>Embryophyta</taxon>
        <taxon>Tracheophyta</taxon>
        <taxon>Spermatophyta</taxon>
        <taxon>Magnoliopsida</taxon>
        <taxon>eudicotyledons</taxon>
        <taxon>Gunneridae</taxon>
        <taxon>Pentapetalae</taxon>
        <taxon>rosids</taxon>
        <taxon>malvids</taxon>
        <taxon>Sapindales</taxon>
        <taxon>Meliaceae</taxon>
        <taxon>Melia</taxon>
    </lineage>
</organism>
<name>A0ACC1X353_MELAZ</name>